<dbReference type="OrthoDB" id="2429999at2759"/>
<dbReference type="Proteomes" id="UP000243308">
    <property type="component" value="Unassembled WGS sequence"/>
</dbReference>
<feature type="region of interest" description="Disordered" evidence="1">
    <location>
        <begin position="464"/>
        <end position="498"/>
    </location>
</feature>
<feature type="compositionally biased region" description="Polar residues" evidence="1">
    <location>
        <begin position="109"/>
        <end position="120"/>
    </location>
</feature>
<evidence type="ECO:0000313" key="2">
    <source>
        <dbReference type="EMBL" id="KFH62386.1"/>
    </source>
</evidence>
<feature type="region of interest" description="Disordered" evidence="1">
    <location>
        <begin position="103"/>
        <end position="134"/>
    </location>
</feature>
<feature type="compositionally biased region" description="Low complexity" evidence="1">
    <location>
        <begin position="121"/>
        <end position="134"/>
    </location>
</feature>
<gene>
    <name evidence="2" type="ORF">MVEG_11595</name>
</gene>
<organism evidence="2 3">
    <name type="scientific">Podila verticillata NRRL 6337</name>
    <dbReference type="NCBI Taxonomy" id="1069443"/>
    <lineage>
        <taxon>Eukaryota</taxon>
        <taxon>Fungi</taxon>
        <taxon>Fungi incertae sedis</taxon>
        <taxon>Mucoromycota</taxon>
        <taxon>Mortierellomycotina</taxon>
        <taxon>Mortierellomycetes</taxon>
        <taxon>Mortierellales</taxon>
        <taxon>Mortierellaceae</taxon>
        <taxon>Podila</taxon>
    </lineage>
</organism>
<dbReference type="AlphaFoldDB" id="A0A086TKA9"/>
<keyword evidence="3" id="KW-1185">Reference proteome</keyword>
<feature type="compositionally biased region" description="Acidic residues" evidence="1">
    <location>
        <begin position="408"/>
        <end position="426"/>
    </location>
</feature>
<protein>
    <submittedName>
        <fullName evidence="2">Uncharacterized protein</fullName>
    </submittedName>
</protein>
<name>A0A086TKA9_9FUNG</name>
<feature type="region of interest" description="Disordered" evidence="1">
    <location>
        <begin position="165"/>
        <end position="214"/>
    </location>
</feature>
<evidence type="ECO:0000313" key="3">
    <source>
        <dbReference type="Proteomes" id="UP000243308"/>
    </source>
</evidence>
<dbReference type="EMBL" id="KN042432">
    <property type="protein sequence ID" value="KFH62386.1"/>
    <property type="molecule type" value="Genomic_DNA"/>
</dbReference>
<feature type="compositionally biased region" description="Polar residues" evidence="1">
    <location>
        <begin position="478"/>
        <end position="498"/>
    </location>
</feature>
<reference evidence="2 3" key="1">
    <citation type="submission" date="2011-02" db="EMBL/GenBank/DDBJ databases">
        <title>The Genome Sequence of Mortierella verticillata NRRL 6337.</title>
        <authorList>
            <consortium name="The Broad Institute Genome Sequencing Platform"/>
            <person name="Russ C."/>
            <person name="Cuomo C."/>
            <person name="Burger G."/>
            <person name="Gray M.W."/>
            <person name="Holland P.W.H."/>
            <person name="King N."/>
            <person name="Lang F.B.F."/>
            <person name="Roger A.J."/>
            <person name="Ruiz-Trillo I."/>
            <person name="Young S.K."/>
            <person name="Zeng Q."/>
            <person name="Gargeya S."/>
            <person name="Alvarado L."/>
            <person name="Berlin A."/>
            <person name="Chapman S.B."/>
            <person name="Chen Z."/>
            <person name="Freedman E."/>
            <person name="Gellesch M."/>
            <person name="Goldberg J."/>
            <person name="Griggs A."/>
            <person name="Gujja S."/>
            <person name="Heilman E."/>
            <person name="Heiman D."/>
            <person name="Howarth C."/>
            <person name="Mehta T."/>
            <person name="Neiman D."/>
            <person name="Pearson M."/>
            <person name="Roberts A."/>
            <person name="Saif S."/>
            <person name="Shea T."/>
            <person name="Shenoy N."/>
            <person name="Sisk P."/>
            <person name="Stolte C."/>
            <person name="Sykes S."/>
            <person name="White J."/>
            <person name="Yandava C."/>
            <person name="Haas B."/>
            <person name="Nusbaum C."/>
            <person name="Birren B."/>
        </authorList>
    </citation>
    <scope>NUCLEOTIDE SEQUENCE [LARGE SCALE GENOMIC DNA]</scope>
    <source>
        <strain evidence="2 3">NRRL 6337</strain>
    </source>
</reference>
<feature type="region of interest" description="Disordered" evidence="1">
    <location>
        <begin position="340"/>
        <end position="440"/>
    </location>
</feature>
<evidence type="ECO:0000256" key="1">
    <source>
        <dbReference type="SAM" id="MobiDB-lite"/>
    </source>
</evidence>
<feature type="compositionally biased region" description="Low complexity" evidence="1">
    <location>
        <begin position="165"/>
        <end position="181"/>
    </location>
</feature>
<proteinExistence type="predicted"/>
<accession>A0A086TKA9</accession>
<feature type="compositionally biased region" description="Acidic residues" evidence="1">
    <location>
        <begin position="383"/>
        <end position="398"/>
    </location>
</feature>
<feature type="compositionally biased region" description="Low complexity" evidence="1">
    <location>
        <begin position="356"/>
        <end position="377"/>
    </location>
</feature>
<sequence>MAQALSISLALQPALFHSTPSSSTSACISGAHTPSPSSILHLSRKSSSLSLSASFPRSSSEPSLFLPRFRSRAGATAATFIAPTTSSNTSTTDLHVRAETLATRASHRSPLSSCTSGEHLNNNNDNNNNATNSIIADSHAPESTFVLDTIELSAPSSGISSSLALSSLSTSSSSPTRSSSSLRRHSHSEVFAHSASHSEPIPPSPHQPYTQAADPSSVLRKVYTRVKHIVEKQPNKQQLEKTMTDYWHSFAAPQPRDLEEHLPSTDIFIPSSVVSTSSTISTPSASTSSSSQKTIVETGSLLKSSVRSASEQGLLLAQRSKTSLNRLLDTVLDNATTLAESSSANCAYSDSEDKPSLPTATPAPRTAPSQPRQPARAKFFVCDSDEESEDEEKEEEEAYFFPRRSEDNFGDCEDSGTDEAEAEEESPLMRAPTTNTSSLQSVPGMVRRQSLLSDLFMAEKQREQFQQPSKPIRPSMARTCSTYSSRCPSAANSDSETTFSRMAPVPEVYQDRGHHRHHQHYPHNTNLDAENEIQEPEKSKSPLIRTKRVFKNLDELASLSTSPTYNISSPSSASSTSSIVSTSTALAAWTRSHQVQVQIQSLVVQSTSSAQRALLSASATLTDVLFRTK</sequence>